<accession>A0A0J9E9Z2</accession>
<evidence type="ECO:0000313" key="1">
    <source>
        <dbReference type="EMBL" id="KMW58489.1"/>
    </source>
</evidence>
<evidence type="ECO:0000313" key="2">
    <source>
        <dbReference type="Proteomes" id="UP000037178"/>
    </source>
</evidence>
<comment type="caution">
    <text evidence="1">The sequence shown here is derived from an EMBL/GenBank/DDBJ whole genome shotgun (WGS) entry which is preliminary data.</text>
</comment>
<reference evidence="1 2" key="1">
    <citation type="submission" date="2015-06" db="EMBL/GenBank/DDBJ databases">
        <title>Draft genome sequence of an Alphaproteobacteria species associated to the Mediterranean sponge Oscarella lobularis.</title>
        <authorList>
            <person name="Jourda C."/>
            <person name="Santini S."/>
            <person name="Claverie J.-M."/>
        </authorList>
    </citation>
    <scope>NUCLEOTIDE SEQUENCE [LARGE SCALE GENOMIC DNA]</scope>
    <source>
        <strain evidence="1">IGS</strain>
    </source>
</reference>
<gene>
    <name evidence="1" type="ORF">AIOL_003464</name>
</gene>
<proteinExistence type="predicted"/>
<dbReference type="AlphaFoldDB" id="A0A0J9E9Z2"/>
<dbReference type="EMBL" id="LFTY01000002">
    <property type="protein sequence ID" value="KMW58489.1"/>
    <property type="molecule type" value="Genomic_DNA"/>
</dbReference>
<keyword evidence="2" id="KW-1185">Reference proteome</keyword>
<organism evidence="1 2">
    <name type="scientific">Candidatus Rhodobacter oscarellae</name>
    <dbReference type="NCBI Taxonomy" id="1675527"/>
    <lineage>
        <taxon>Bacteria</taxon>
        <taxon>Pseudomonadati</taxon>
        <taxon>Pseudomonadota</taxon>
        <taxon>Alphaproteobacteria</taxon>
        <taxon>Rhodobacterales</taxon>
        <taxon>Rhodobacter group</taxon>
        <taxon>Rhodobacter</taxon>
    </lineage>
</organism>
<sequence length="44" mass="4782">MSVEILTGVSVNALVYSKPVHGRPRTLFMISGGRSKKPRRRGAA</sequence>
<dbReference type="Proteomes" id="UP000037178">
    <property type="component" value="Unassembled WGS sequence"/>
</dbReference>
<name>A0A0J9E9Z2_9RHOB</name>
<dbReference type="PATRIC" id="fig|1675527.3.peg.3623"/>
<protein>
    <submittedName>
        <fullName evidence="1">Uncharacterized protein</fullName>
    </submittedName>
</protein>
<dbReference type="STRING" id="1675527.AIOL_003464"/>